<evidence type="ECO:0000313" key="4">
    <source>
        <dbReference type="Proteomes" id="UP001342314"/>
    </source>
</evidence>
<dbReference type="Gene3D" id="1.10.10.580">
    <property type="entry name" value="Structural maintenance of chromosome 1. Chain E"/>
    <property type="match status" value="1"/>
</dbReference>
<gene>
    <name evidence="3" type="ORF">Rhopal_004713-T1</name>
</gene>
<comment type="caution">
    <text evidence="3">The sequence shown here is derived from an EMBL/GenBank/DDBJ whole genome shotgun (WGS) entry which is preliminary data.</text>
</comment>
<dbReference type="InterPro" id="IPR023093">
    <property type="entry name" value="ScpA-like_C"/>
</dbReference>
<protein>
    <recommendedName>
        <fullName evidence="2">Rad21/Rec8-like protein C-terminal eukaryotic domain-containing protein</fullName>
    </recommendedName>
</protein>
<accession>A0AAV5GP72</accession>
<dbReference type="EMBL" id="BQKY01000009">
    <property type="protein sequence ID" value="GJN91690.1"/>
    <property type="molecule type" value="Genomic_DNA"/>
</dbReference>
<dbReference type="InterPro" id="IPR006909">
    <property type="entry name" value="Rad21/Rec8_C_eu"/>
</dbReference>
<dbReference type="InterPro" id="IPR036390">
    <property type="entry name" value="WH_DNA-bd_sf"/>
</dbReference>
<name>A0AAV5GP72_9BASI</name>
<evidence type="ECO:0000259" key="2">
    <source>
        <dbReference type="Pfam" id="PF04824"/>
    </source>
</evidence>
<evidence type="ECO:0000256" key="1">
    <source>
        <dbReference type="SAM" id="MobiDB-lite"/>
    </source>
</evidence>
<dbReference type="Proteomes" id="UP001342314">
    <property type="component" value="Unassembled WGS sequence"/>
</dbReference>
<organism evidence="3 4">
    <name type="scientific">Rhodotorula paludigena</name>
    <dbReference type="NCBI Taxonomy" id="86838"/>
    <lineage>
        <taxon>Eukaryota</taxon>
        <taxon>Fungi</taxon>
        <taxon>Dikarya</taxon>
        <taxon>Basidiomycota</taxon>
        <taxon>Pucciniomycotina</taxon>
        <taxon>Microbotryomycetes</taxon>
        <taxon>Sporidiobolales</taxon>
        <taxon>Sporidiobolaceae</taxon>
        <taxon>Rhodotorula</taxon>
    </lineage>
</organism>
<evidence type="ECO:0000313" key="3">
    <source>
        <dbReference type="EMBL" id="GJN91690.1"/>
    </source>
</evidence>
<feature type="domain" description="Rad21/Rec8-like protein C-terminal eukaryotic" evidence="2">
    <location>
        <begin position="92"/>
        <end position="139"/>
    </location>
</feature>
<proteinExistence type="predicted"/>
<keyword evidence="4" id="KW-1185">Reference proteome</keyword>
<dbReference type="AlphaFoldDB" id="A0AAV5GP72"/>
<feature type="region of interest" description="Disordered" evidence="1">
    <location>
        <begin position="1"/>
        <end position="64"/>
    </location>
</feature>
<dbReference type="SUPFAM" id="SSF46785">
    <property type="entry name" value="Winged helix' DNA-binding domain"/>
    <property type="match status" value="1"/>
</dbReference>
<reference evidence="3 4" key="1">
    <citation type="submission" date="2021-12" db="EMBL/GenBank/DDBJ databases">
        <title>High titer production of polyol ester of fatty acids by Rhodotorula paludigena BS15 towards product separation-free biomass refinery.</title>
        <authorList>
            <person name="Mano J."/>
            <person name="Ono H."/>
            <person name="Tanaka T."/>
            <person name="Naito K."/>
            <person name="Sushida H."/>
            <person name="Ike M."/>
            <person name="Tokuyasu K."/>
            <person name="Kitaoka M."/>
        </authorList>
    </citation>
    <scope>NUCLEOTIDE SEQUENCE [LARGE SCALE GENOMIC DNA]</scope>
    <source>
        <strain evidence="3 4">BS15</strain>
    </source>
</reference>
<sequence>MEAPVAGQAARRSRTPSLLHSPARPGSIEGLLQEQEGDFAQIEDRPLSRASSAHPSGSGIALEPGLRDTESLKFLNYAKRQRAALPSAGDQTLLFSDIVPVSDTNASTASQAMYHLLCLATKGLVKVAQDEPYGEIAVDIV</sequence>
<dbReference type="Pfam" id="PF04824">
    <property type="entry name" value="Rad21_Rec8"/>
    <property type="match status" value="1"/>
</dbReference>